<evidence type="ECO:0000313" key="3">
    <source>
        <dbReference type="Proteomes" id="UP000007952"/>
    </source>
</evidence>
<evidence type="ECO:0000313" key="2">
    <source>
        <dbReference type="EMBL" id="AEG73570.1"/>
    </source>
</evidence>
<organism evidence="2 3">
    <name type="scientific">Mycoplasma haemofelis (strain Ohio2)</name>
    <dbReference type="NCBI Taxonomy" id="859194"/>
    <lineage>
        <taxon>Bacteria</taxon>
        <taxon>Bacillati</taxon>
        <taxon>Mycoplasmatota</taxon>
        <taxon>Mollicutes</taxon>
        <taxon>Mycoplasmataceae</taxon>
        <taxon>Mycoplasma</taxon>
    </lineage>
</organism>
<gene>
    <name evidence="2" type="ordered locus">MHF_1334</name>
</gene>
<reference key="2">
    <citation type="submission" date="2011-05" db="EMBL/GenBank/DDBJ databases">
        <title>The Genome of Mycoplasma haemofelis Strain Ohio2, a pathogenic hemoplasma of the cat.</title>
        <authorList>
            <person name="Santos A.P."/>
            <person name="Guimaraes A.M.S."/>
            <person name="SanMiguel P.J."/>
            <person name="Martin S.W."/>
            <person name="Messick J.B."/>
        </authorList>
    </citation>
    <scope>NUCLEOTIDE SEQUENCE</scope>
    <source>
        <strain>Ohio2</strain>
    </source>
</reference>
<name>F6FG72_MYCHI</name>
<reference evidence="2 3" key="1">
    <citation type="journal article" date="2011" name="J. Bacteriol.">
        <title>Complete genome sequences of two hemotropic Mycoplasmas, Mycoplasma haemofelis strain Ohio2 and Mycoplasma suis strain Illinois.</title>
        <authorList>
            <person name="Messick J.B."/>
            <person name="Santos A.P."/>
            <person name="Guimaraes A.M."/>
        </authorList>
    </citation>
    <scope>NUCLEOTIDE SEQUENCE [LARGE SCALE GENOMIC DNA]</scope>
    <source>
        <strain evidence="2 3">Ohio2</strain>
    </source>
</reference>
<dbReference type="Proteomes" id="UP000007952">
    <property type="component" value="Chromosome"/>
</dbReference>
<accession>F6FG72</accession>
<dbReference type="BioCyc" id="MHAE859194:G1GR7-1329-MONOMER"/>
<feature type="region of interest" description="Disordered" evidence="1">
    <location>
        <begin position="80"/>
        <end position="109"/>
    </location>
</feature>
<dbReference type="HOGENOM" id="CLU_149302_0_0_14"/>
<evidence type="ECO:0000256" key="1">
    <source>
        <dbReference type="SAM" id="MobiDB-lite"/>
    </source>
</evidence>
<dbReference type="KEGG" id="mhf:MHF_1334"/>
<dbReference type="STRING" id="859194.MHF_1334"/>
<sequence length="146" mass="15965">MSLTSKALLGTLGVGTAGVTSAVGYKVLNKKEVTKEEEAPTLPKKKSIAALIESSGKTLLQKSLGGSNEDWKKVYEKYRTGASSKDSNPWNIQDWDTKKTQENSDAPNDFMDACERESEKEVSGIEAPEYKNVLDWCTKDSVPSEA</sequence>
<dbReference type="EMBL" id="CP002808">
    <property type="protein sequence ID" value="AEG73570.1"/>
    <property type="molecule type" value="Genomic_DNA"/>
</dbReference>
<protein>
    <submittedName>
        <fullName evidence="2">Uncharacterized protein</fullName>
    </submittedName>
</protein>
<feature type="compositionally biased region" description="Polar residues" evidence="1">
    <location>
        <begin position="81"/>
        <end position="91"/>
    </location>
</feature>
<proteinExistence type="predicted"/>
<dbReference type="AlphaFoldDB" id="F6FG72"/>